<evidence type="ECO:0000313" key="2">
    <source>
        <dbReference type="EMBL" id="TRY87908.1"/>
    </source>
</evidence>
<feature type="domain" description="Proteasome activator Blm10 middle HEAT repeats region" evidence="1">
    <location>
        <begin position="271"/>
        <end position="463"/>
    </location>
</feature>
<dbReference type="InterPro" id="IPR032430">
    <property type="entry name" value="Blm10_mid"/>
</dbReference>
<accession>A0A553QD86</accession>
<comment type="caution">
    <text evidence="2">The sequence shown here is derived from an EMBL/GenBank/DDBJ whole genome shotgun (WGS) entry which is preliminary data.</text>
</comment>
<keyword evidence="3" id="KW-1185">Reference proteome</keyword>
<dbReference type="PANTHER" id="PTHR32170">
    <property type="entry name" value="PROTEASOME ACTIVATOR COMPLEX SUBUNIT 4"/>
    <property type="match status" value="1"/>
</dbReference>
<dbReference type="InterPro" id="IPR035309">
    <property type="entry name" value="PSME4"/>
</dbReference>
<gene>
    <name evidence="2" type="ORF">DNTS_003220</name>
</gene>
<dbReference type="GO" id="GO:0016504">
    <property type="term" value="F:peptidase activator activity"/>
    <property type="evidence" value="ECO:0007669"/>
    <property type="project" value="InterPro"/>
</dbReference>
<dbReference type="GO" id="GO:0005634">
    <property type="term" value="C:nucleus"/>
    <property type="evidence" value="ECO:0007669"/>
    <property type="project" value="TreeGrafter"/>
</dbReference>
<dbReference type="EMBL" id="SRMA01026082">
    <property type="protein sequence ID" value="TRY87908.1"/>
    <property type="molecule type" value="Genomic_DNA"/>
</dbReference>
<proteinExistence type="predicted"/>
<dbReference type="Proteomes" id="UP000316079">
    <property type="component" value="Unassembled WGS sequence"/>
</dbReference>
<dbReference type="GO" id="GO:0070628">
    <property type="term" value="F:proteasome binding"/>
    <property type="evidence" value="ECO:0007669"/>
    <property type="project" value="InterPro"/>
</dbReference>
<sequence length="474" mass="54373">MNKEQAGVLGFIPQKENVFNKLLPYADKLDIESNDLLAKIKDNLGRAVQLRELWPGVVFWTKKLTRYLHLYGRKFSKEDHVLFIKLYFELVTIPKLEISMMQTFAQILTNLLEKKWVLSRDDLELPWRPLYNLYESTVYSKTEPLGVKSLVRTVLNTLIKSCRVYFPVSATQEMLDEWRPLLCPFDASMHKAISYFQLFLPTLMPPEQHERGFKLWFDELMNLWVSLQALPAWEGCLVNLFARLAHDTIGFVDWSPYIPKGGPQNLAQKQLNGLFSSIASFYHPSNNGPWLTKLMKFIQCLPGSVVHRLYRERQQKPNWMPPVPTSHKLTDQDVTDFVESMKQPVLMAMFSKTGCMDAAQALHQLAMMRPELVIPPVLEKTYAALETLTEPHQLTATLSCMIGMTRSLLGDQQYPEGLPHVLPLLMRALPGIDPNDFRKCMITFQFIAALTSLVPLVDCSSALHDKNDLTEVSL</sequence>
<organism evidence="2 3">
    <name type="scientific">Danionella cerebrum</name>
    <dbReference type="NCBI Taxonomy" id="2873325"/>
    <lineage>
        <taxon>Eukaryota</taxon>
        <taxon>Metazoa</taxon>
        <taxon>Chordata</taxon>
        <taxon>Craniata</taxon>
        <taxon>Vertebrata</taxon>
        <taxon>Euteleostomi</taxon>
        <taxon>Actinopterygii</taxon>
        <taxon>Neopterygii</taxon>
        <taxon>Teleostei</taxon>
        <taxon>Ostariophysi</taxon>
        <taxon>Cypriniformes</taxon>
        <taxon>Danionidae</taxon>
        <taxon>Danioninae</taxon>
        <taxon>Danionella</taxon>
    </lineage>
</organism>
<dbReference type="STRING" id="623744.A0A553QD86"/>
<dbReference type="PANTHER" id="PTHR32170:SF3">
    <property type="entry name" value="PROTEASOME ACTIVATOR COMPLEX SUBUNIT 4"/>
    <property type="match status" value="1"/>
</dbReference>
<dbReference type="InterPro" id="IPR016024">
    <property type="entry name" value="ARM-type_fold"/>
</dbReference>
<name>A0A553QD86_9TELE</name>
<evidence type="ECO:0000259" key="1">
    <source>
        <dbReference type="Pfam" id="PF16507"/>
    </source>
</evidence>
<dbReference type="OrthoDB" id="17907at2759"/>
<reference evidence="2 3" key="1">
    <citation type="journal article" date="2019" name="Sci. Data">
        <title>Hybrid genome assembly and annotation of Danionella translucida.</title>
        <authorList>
            <person name="Kadobianskyi M."/>
            <person name="Schulze L."/>
            <person name="Schuelke M."/>
            <person name="Judkewitz B."/>
        </authorList>
    </citation>
    <scope>NUCLEOTIDE SEQUENCE [LARGE SCALE GENOMIC DNA]</scope>
    <source>
        <strain evidence="2 3">Bolton</strain>
    </source>
</reference>
<dbReference type="GO" id="GO:1990111">
    <property type="term" value="C:spermatoproteasome complex"/>
    <property type="evidence" value="ECO:0007669"/>
    <property type="project" value="TreeGrafter"/>
</dbReference>
<dbReference type="GO" id="GO:0005829">
    <property type="term" value="C:cytosol"/>
    <property type="evidence" value="ECO:0007669"/>
    <property type="project" value="TreeGrafter"/>
</dbReference>
<dbReference type="Pfam" id="PF16507">
    <property type="entry name" value="HEAT_PSME4_mid"/>
    <property type="match status" value="1"/>
</dbReference>
<protein>
    <recommendedName>
        <fullName evidence="1">Proteasome activator Blm10 middle HEAT repeats region domain-containing protein</fullName>
    </recommendedName>
</protein>
<dbReference type="GO" id="GO:0010499">
    <property type="term" value="P:proteasomal ubiquitin-independent protein catabolic process"/>
    <property type="evidence" value="ECO:0007669"/>
    <property type="project" value="TreeGrafter"/>
</dbReference>
<dbReference type="SUPFAM" id="SSF48371">
    <property type="entry name" value="ARM repeat"/>
    <property type="match status" value="1"/>
</dbReference>
<dbReference type="AlphaFoldDB" id="A0A553QD86"/>
<evidence type="ECO:0000313" key="3">
    <source>
        <dbReference type="Proteomes" id="UP000316079"/>
    </source>
</evidence>